<name>A0AAD3D8T8_9STRA</name>
<dbReference type="SUPFAM" id="SSF53474">
    <property type="entry name" value="alpha/beta-Hydrolases"/>
    <property type="match status" value="1"/>
</dbReference>
<sequence>MIGPCCTKEFGTDKTAKFDLGDINKENPNEDGRVKEIVPIIPMMKEPDSVIQASGGGMNEKWENSPSIVAPTFLENPVHLSTILNFLGNNRRYFQDVPWNKRGFVAFNAVGRRRGVSNDDFDKLRIEEDLEYIGIDSDYEIVEFDDEFEKDELLFSVTVDNKLKRITVIFRGSENAADWKANFDIRLSQIEILGEEHEDIQAHRGYYQYLFGQSTSGRVKFQQIMDILKKLHSNPQYSDYSLFTTGWSLGGALANLCGFVLSLLMETETSFFKGPVTMITFGSPPVGNRAYERKFQEMEKEGKLFYIRVSTNEDLVPRAVDFAGRLSPFVHNGINMNVHQESKMDIGRGDFFEGKASVEFHYLFRYLIGLQHEDNRAILAMSVEDIYKNYG</sequence>
<organism evidence="2 3">
    <name type="scientific">Chaetoceros tenuissimus</name>
    <dbReference type="NCBI Taxonomy" id="426638"/>
    <lineage>
        <taxon>Eukaryota</taxon>
        <taxon>Sar</taxon>
        <taxon>Stramenopiles</taxon>
        <taxon>Ochrophyta</taxon>
        <taxon>Bacillariophyta</taxon>
        <taxon>Coscinodiscophyceae</taxon>
        <taxon>Chaetocerotophycidae</taxon>
        <taxon>Chaetocerotales</taxon>
        <taxon>Chaetocerotaceae</taxon>
        <taxon>Chaetoceros</taxon>
    </lineage>
</organism>
<reference evidence="2 3" key="1">
    <citation type="journal article" date="2021" name="Sci. Rep.">
        <title>The genome of the diatom Chaetoceros tenuissimus carries an ancient integrated fragment of an extant virus.</title>
        <authorList>
            <person name="Hongo Y."/>
            <person name="Kimura K."/>
            <person name="Takaki Y."/>
            <person name="Yoshida Y."/>
            <person name="Baba S."/>
            <person name="Kobayashi G."/>
            <person name="Nagasaki K."/>
            <person name="Hano T."/>
            <person name="Tomaru Y."/>
        </authorList>
    </citation>
    <scope>NUCLEOTIDE SEQUENCE [LARGE SCALE GENOMIC DNA]</scope>
    <source>
        <strain evidence="2 3">NIES-3715</strain>
    </source>
</reference>
<keyword evidence="3" id="KW-1185">Reference proteome</keyword>
<evidence type="ECO:0000313" key="3">
    <source>
        <dbReference type="Proteomes" id="UP001054902"/>
    </source>
</evidence>
<dbReference type="EMBL" id="BLLK01000069">
    <property type="protein sequence ID" value="GFH59933.1"/>
    <property type="molecule type" value="Genomic_DNA"/>
</dbReference>
<protein>
    <recommendedName>
        <fullName evidence="1">Fungal lipase-type domain-containing protein</fullName>
    </recommendedName>
</protein>
<evidence type="ECO:0000259" key="1">
    <source>
        <dbReference type="Pfam" id="PF01764"/>
    </source>
</evidence>
<dbReference type="PANTHER" id="PTHR45856">
    <property type="entry name" value="ALPHA/BETA-HYDROLASES SUPERFAMILY PROTEIN"/>
    <property type="match status" value="1"/>
</dbReference>
<accession>A0AAD3D8T8</accession>
<evidence type="ECO:0000313" key="2">
    <source>
        <dbReference type="EMBL" id="GFH59933.1"/>
    </source>
</evidence>
<dbReference type="Pfam" id="PF01764">
    <property type="entry name" value="Lipase_3"/>
    <property type="match status" value="1"/>
</dbReference>
<dbReference type="PANTHER" id="PTHR45856:SF11">
    <property type="entry name" value="FUNGAL LIPASE-LIKE DOMAIN-CONTAINING PROTEIN"/>
    <property type="match status" value="1"/>
</dbReference>
<comment type="caution">
    <text evidence="2">The sequence shown here is derived from an EMBL/GenBank/DDBJ whole genome shotgun (WGS) entry which is preliminary data.</text>
</comment>
<feature type="domain" description="Fungal lipase-type" evidence="1">
    <location>
        <begin position="168"/>
        <end position="319"/>
    </location>
</feature>
<dbReference type="GO" id="GO:0006629">
    <property type="term" value="P:lipid metabolic process"/>
    <property type="evidence" value="ECO:0007669"/>
    <property type="project" value="InterPro"/>
</dbReference>
<dbReference type="InterPro" id="IPR029058">
    <property type="entry name" value="AB_hydrolase_fold"/>
</dbReference>
<dbReference type="CDD" id="cd00519">
    <property type="entry name" value="Lipase_3"/>
    <property type="match status" value="1"/>
</dbReference>
<gene>
    <name evidence="2" type="ORF">CTEN210_16409</name>
</gene>
<dbReference type="Gene3D" id="3.40.50.1820">
    <property type="entry name" value="alpha/beta hydrolase"/>
    <property type="match status" value="1"/>
</dbReference>
<dbReference type="InterPro" id="IPR051218">
    <property type="entry name" value="Sec_MonoDiacylglyc_Lipase"/>
</dbReference>
<dbReference type="AlphaFoldDB" id="A0AAD3D8T8"/>
<dbReference type="InterPro" id="IPR002921">
    <property type="entry name" value="Fungal_lipase-type"/>
</dbReference>
<proteinExistence type="predicted"/>
<dbReference type="Proteomes" id="UP001054902">
    <property type="component" value="Unassembled WGS sequence"/>
</dbReference>